<keyword evidence="1" id="KW-0732">Signal</keyword>
<accession>A0AAV9P2Q9</accession>
<proteinExistence type="predicted"/>
<dbReference type="GeneID" id="89929988"/>
<dbReference type="AlphaFoldDB" id="A0AAV9P2Q9"/>
<feature type="signal peptide" evidence="1">
    <location>
        <begin position="1"/>
        <end position="18"/>
    </location>
</feature>
<protein>
    <submittedName>
        <fullName evidence="2">Uncharacterized protein</fullName>
    </submittedName>
</protein>
<reference evidence="2 3" key="1">
    <citation type="submission" date="2023-08" db="EMBL/GenBank/DDBJ databases">
        <title>Black Yeasts Isolated from many extreme environments.</title>
        <authorList>
            <person name="Coleine C."/>
            <person name="Stajich J.E."/>
            <person name="Selbmann L."/>
        </authorList>
    </citation>
    <scope>NUCLEOTIDE SEQUENCE [LARGE SCALE GENOMIC DNA]</scope>
    <source>
        <strain evidence="2 3">CCFEE 5935</strain>
    </source>
</reference>
<dbReference type="RefSeq" id="XP_064655745.1">
    <property type="nucleotide sequence ID" value="XM_064805886.1"/>
</dbReference>
<keyword evidence="3" id="KW-1185">Reference proteome</keyword>
<evidence type="ECO:0000256" key="1">
    <source>
        <dbReference type="SAM" id="SignalP"/>
    </source>
</evidence>
<evidence type="ECO:0000313" key="3">
    <source>
        <dbReference type="Proteomes" id="UP001337655"/>
    </source>
</evidence>
<dbReference type="EMBL" id="JAVRRT010000015">
    <property type="protein sequence ID" value="KAK5165733.1"/>
    <property type="molecule type" value="Genomic_DNA"/>
</dbReference>
<name>A0AAV9P2Q9_9PEZI</name>
<evidence type="ECO:0000313" key="2">
    <source>
        <dbReference type="EMBL" id="KAK5165733.1"/>
    </source>
</evidence>
<comment type="caution">
    <text evidence="2">The sequence shown here is derived from an EMBL/GenBank/DDBJ whole genome shotgun (WGS) entry which is preliminary data.</text>
</comment>
<organism evidence="2 3">
    <name type="scientific">Saxophila tyrrhenica</name>
    <dbReference type="NCBI Taxonomy" id="1690608"/>
    <lineage>
        <taxon>Eukaryota</taxon>
        <taxon>Fungi</taxon>
        <taxon>Dikarya</taxon>
        <taxon>Ascomycota</taxon>
        <taxon>Pezizomycotina</taxon>
        <taxon>Dothideomycetes</taxon>
        <taxon>Dothideomycetidae</taxon>
        <taxon>Mycosphaerellales</taxon>
        <taxon>Extremaceae</taxon>
        <taxon>Saxophila</taxon>
    </lineage>
</organism>
<dbReference type="Proteomes" id="UP001337655">
    <property type="component" value="Unassembled WGS sequence"/>
</dbReference>
<sequence>MFLCSLVLGSIVIRQAYANPIVGPPTNLDAGRSDRNIAARDHEPDLSTLTRLYGYLGCNKDDEKAVNRAFADAIEIAAAVAPSVNDVDKIDPNLRHNVVW</sequence>
<gene>
    <name evidence="2" type="ORF">LTR77_008656</name>
</gene>
<feature type="chain" id="PRO_5044012743" evidence="1">
    <location>
        <begin position="19"/>
        <end position="100"/>
    </location>
</feature>